<evidence type="ECO:0000256" key="3">
    <source>
        <dbReference type="ARBA" id="ARBA00022741"/>
    </source>
</evidence>
<dbReference type="STRING" id="211460.YH63_05705"/>
<dbReference type="SUPFAM" id="SSF56059">
    <property type="entry name" value="Glutathione synthetase ATP-binding domain-like"/>
    <property type="match status" value="1"/>
</dbReference>
<dbReference type="InterPro" id="IPR016185">
    <property type="entry name" value="PreATP-grasp_dom_sf"/>
</dbReference>
<feature type="domain" description="Lipoyl-binding" evidence="7">
    <location>
        <begin position="580"/>
        <end position="658"/>
    </location>
</feature>
<dbReference type="Pfam" id="PF00364">
    <property type="entry name" value="Biotin_lipoyl"/>
    <property type="match status" value="1"/>
</dbReference>
<comment type="cofactor">
    <cofactor evidence="1">
        <name>biotin</name>
        <dbReference type="ChEBI" id="CHEBI:57586"/>
    </cofactor>
</comment>
<feature type="domain" description="Biotin carboxylation" evidence="9">
    <location>
        <begin position="12"/>
        <end position="455"/>
    </location>
</feature>
<evidence type="ECO:0000259" key="8">
    <source>
        <dbReference type="PROSITE" id="PS50975"/>
    </source>
</evidence>
<evidence type="ECO:0000256" key="2">
    <source>
        <dbReference type="ARBA" id="ARBA00022598"/>
    </source>
</evidence>
<dbReference type="Gene3D" id="3.30.470.20">
    <property type="entry name" value="ATP-grasp fold, B domain"/>
    <property type="match status" value="1"/>
</dbReference>
<evidence type="ECO:0000313" key="11">
    <source>
        <dbReference type="Proteomes" id="UP000034832"/>
    </source>
</evidence>
<dbReference type="PROSITE" id="PS50968">
    <property type="entry name" value="BIOTINYL_LIPOYL"/>
    <property type="match status" value="1"/>
</dbReference>
<dbReference type="EMBL" id="LBIA02000001">
    <property type="protein sequence ID" value="TKT72322.1"/>
    <property type="molecule type" value="Genomic_DNA"/>
</dbReference>
<dbReference type="InterPro" id="IPR050856">
    <property type="entry name" value="Biotin_carboxylase_complex"/>
</dbReference>
<reference evidence="10" key="1">
    <citation type="submission" date="2019-04" db="EMBL/GenBank/DDBJ databases">
        <title>Whole genome sequencing of cave bacteria.</title>
        <authorList>
            <person name="Gan H.M."/>
            <person name="Barton H."/>
            <person name="Savka M.A."/>
        </authorList>
    </citation>
    <scope>NUCLEOTIDE SEQUENCE [LARGE SCALE GENOMIC DNA]</scope>
    <source>
        <strain evidence="10">LC387</strain>
    </source>
</reference>
<dbReference type="PANTHER" id="PTHR18866:SF33">
    <property type="entry name" value="METHYLCROTONOYL-COA CARBOXYLASE SUBUNIT ALPHA, MITOCHONDRIAL-RELATED"/>
    <property type="match status" value="1"/>
</dbReference>
<dbReference type="FunFam" id="3.40.50.20:FF:000010">
    <property type="entry name" value="Propionyl-CoA carboxylase subunit alpha"/>
    <property type="match status" value="1"/>
</dbReference>
<keyword evidence="2" id="KW-0436">Ligase</keyword>
<comment type="caution">
    <text evidence="10">The sequence shown here is derived from an EMBL/GenBank/DDBJ whole genome shotgun (WGS) entry which is preliminary data.</text>
</comment>
<dbReference type="FunFam" id="3.30.470.20:FF:000028">
    <property type="entry name" value="Methylcrotonoyl-CoA carboxylase subunit alpha, mitochondrial"/>
    <property type="match status" value="1"/>
</dbReference>
<evidence type="ECO:0000256" key="5">
    <source>
        <dbReference type="ARBA" id="ARBA00023267"/>
    </source>
</evidence>
<feature type="domain" description="ATP-grasp" evidence="8">
    <location>
        <begin position="131"/>
        <end position="328"/>
    </location>
</feature>
<dbReference type="GO" id="GO:0046872">
    <property type="term" value="F:metal ion binding"/>
    <property type="evidence" value="ECO:0007669"/>
    <property type="project" value="InterPro"/>
</dbReference>
<dbReference type="Pfam" id="PF00289">
    <property type="entry name" value="Biotin_carb_N"/>
    <property type="match status" value="1"/>
</dbReference>
<evidence type="ECO:0000259" key="7">
    <source>
        <dbReference type="PROSITE" id="PS50968"/>
    </source>
</evidence>
<dbReference type="InterPro" id="IPR005481">
    <property type="entry name" value="BC-like_N"/>
</dbReference>
<dbReference type="Pfam" id="PF02785">
    <property type="entry name" value="Biotin_carb_C"/>
    <property type="match status" value="1"/>
</dbReference>
<name>A0A4U6BPL7_9BRAD</name>
<dbReference type="InterPro" id="IPR005482">
    <property type="entry name" value="Biotin_COase_C"/>
</dbReference>
<keyword evidence="5" id="KW-0092">Biotin</keyword>
<proteinExistence type="predicted"/>
<accession>A0A4U6BPL7</accession>
<dbReference type="CDD" id="cd06850">
    <property type="entry name" value="biotinyl_domain"/>
    <property type="match status" value="1"/>
</dbReference>
<dbReference type="InterPro" id="IPR000089">
    <property type="entry name" value="Biotin_lipoyl"/>
</dbReference>
<dbReference type="InterPro" id="IPR011761">
    <property type="entry name" value="ATP-grasp"/>
</dbReference>
<dbReference type="SMART" id="SM00878">
    <property type="entry name" value="Biotin_carb_C"/>
    <property type="match status" value="1"/>
</dbReference>
<dbReference type="PANTHER" id="PTHR18866">
    <property type="entry name" value="CARBOXYLASE:PYRUVATE/ACETYL-COA/PROPIONYL-COA CARBOXYLASE"/>
    <property type="match status" value="1"/>
</dbReference>
<evidence type="ECO:0000259" key="9">
    <source>
        <dbReference type="PROSITE" id="PS50979"/>
    </source>
</evidence>
<evidence type="ECO:0000313" key="10">
    <source>
        <dbReference type="EMBL" id="TKT72322.1"/>
    </source>
</evidence>
<organism evidence="10 11">
    <name type="scientific">Afipia massiliensis</name>
    <dbReference type="NCBI Taxonomy" id="211460"/>
    <lineage>
        <taxon>Bacteria</taxon>
        <taxon>Pseudomonadati</taxon>
        <taxon>Pseudomonadota</taxon>
        <taxon>Alphaproteobacteria</taxon>
        <taxon>Hyphomicrobiales</taxon>
        <taxon>Nitrobacteraceae</taxon>
        <taxon>Afipia</taxon>
    </lineage>
</organism>
<dbReference type="GO" id="GO:0016874">
    <property type="term" value="F:ligase activity"/>
    <property type="evidence" value="ECO:0007669"/>
    <property type="project" value="UniProtKB-KW"/>
</dbReference>
<dbReference type="InterPro" id="IPR011053">
    <property type="entry name" value="Single_hybrid_motif"/>
</dbReference>
<keyword evidence="4 6" id="KW-0067">ATP-binding</keyword>
<dbReference type="InterPro" id="IPR011054">
    <property type="entry name" value="Rudment_hybrid_motif"/>
</dbReference>
<dbReference type="Gene3D" id="2.40.50.100">
    <property type="match status" value="1"/>
</dbReference>
<dbReference type="PROSITE" id="PS00867">
    <property type="entry name" value="CPSASE_2"/>
    <property type="match status" value="1"/>
</dbReference>
<dbReference type="InterPro" id="IPR011764">
    <property type="entry name" value="Biotin_carboxylation_dom"/>
</dbReference>
<dbReference type="PROSITE" id="PS50975">
    <property type="entry name" value="ATP_GRASP"/>
    <property type="match status" value="1"/>
</dbReference>
<dbReference type="InterPro" id="IPR005479">
    <property type="entry name" value="CPAse_ATP-bd"/>
</dbReference>
<dbReference type="NCBIfam" id="NF006367">
    <property type="entry name" value="PRK08591.1"/>
    <property type="match status" value="1"/>
</dbReference>
<evidence type="ECO:0000256" key="4">
    <source>
        <dbReference type="ARBA" id="ARBA00022840"/>
    </source>
</evidence>
<dbReference type="GO" id="GO:0005524">
    <property type="term" value="F:ATP binding"/>
    <property type="evidence" value="ECO:0007669"/>
    <property type="project" value="UniProtKB-UniRule"/>
</dbReference>
<dbReference type="Proteomes" id="UP000034832">
    <property type="component" value="Unassembled WGS sequence"/>
</dbReference>
<dbReference type="OrthoDB" id="9763189at2"/>
<dbReference type="Pfam" id="PF02786">
    <property type="entry name" value="CPSase_L_D2"/>
    <property type="match status" value="1"/>
</dbReference>
<protein>
    <submittedName>
        <fullName evidence="10">Acetyl/propionyl/methylcrotonyl-CoA carboxylase subunit alpha</fullName>
    </submittedName>
</protein>
<keyword evidence="11" id="KW-1185">Reference proteome</keyword>
<dbReference type="FunFam" id="3.30.1490.20:FF:000003">
    <property type="entry name" value="acetyl-CoA carboxylase isoform X1"/>
    <property type="match status" value="1"/>
</dbReference>
<sequence>MNVTMSALKLTPFRKILIANRGEIALRVMRTAKRLGYETVAVHSTADANARHVREADQAVWIGESQPSQSYLRIDAIVEAAKTSGADAIHPGYGFLAENAEFAKACRAAGLVFIGPSPEAIHAMGNKAGAKDIMQKAGVPCVPGYQGEDQSDATMLTAAKRIGFPVMIKAVAGGGGRGMRLVPDEAAFPDSLRAARSEAQNAFGDPQVILERAIVQPRHIEIQVFGDRHGNAIHLGERDCSVQRRHQKLIEEAPSPAVSPELRARMGATAVAAVKAINYEGAGTLEFLLDSAGNYYFMEMNTRLQVEHPVTEAITGLDLVELQLRVAGGQPLPLTQDEVKFSGHAIEVRLCVEDAAHGFMPQSGRMLRWRAPSELRVEDALETGGEIPPFYDSMIAKVISHGTTRDEARRRLTAGLSQMTALGVTTNQSFLARCLDHPTFAAGQATTAFIDEHSPNLLGMKTGDGLHAAVAALLVHIAAIGPVHAQQRLGLAHGYPIPMRFDLDGHIVEPTVRRERGDVFRVGLAESEHTLTFGSRDGDILTFTSDGVLASATFVREGTDLYFSFAGTTSHVRDLSHAAVMKAGDAGSDGKLRASMNGRVVSVLAKAGDTVAAGAPIIVLEAMKMQHVHAAPVSGKLKALNAAEGDQVTTGFVIAEIEASQDAA</sequence>
<dbReference type="SUPFAM" id="SSF51246">
    <property type="entry name" value="Rudiment single hybrid motif"/>
    <property type="match status" value="1"/>
</dbReference>
<evidence type="ECO:0000256" key="1">
    <source>
        <dbReference type="ARBA" id="ARBA00001953"/>
    </source>
</evidence>
<dbReference type="SUPFAM" id="SSF52440">
    <property type="entry name" value="PreATP-grasp domain"/>
    <property type="match status" value="1"/>
</dbReference>
<evidence type="ECO:0000256" key="6">
    <source>
        <dbReference type="PROSITE-ProRule" id="PRU00409"/>
    </source>
</evidence>
<keyword evidence="3 6" id="KW-0547">Nucleotide-binding</keyword>
<dbReference type="PROSITE" id="PS50979">
    <property type="entry name" value="BC"/>
    <property type="match status" value="1"/>
</dbReference>
<dbReference type="SUPFAM" id="SSF51230">
    <property type="entry name" value="Single hybrid motif"/>
    <property type="match status" value="1"/>
</dbReference>
<dbReference type="AlphaFoldDB" id="A0A4U6BPL7"/>
<gene>
    <name evidence="10" type="ORF">YH63_013305</name>
</gene>